<organism evidence="9 10">
    <name type="scientific">Curvularia clavata</name>
    <dbReference type="NCBI Taxonomy" id="95742"/>
    <lineage>
        <taxon>Eukaryota</taxon>
        <taxon>Fungi</taxon>
        <taxon>Dikarya</taxon>
        <taxon>Ascomycota</taxon>
        <taxon>Pezizomycotina</taxon>
        <taxon>Dothideomycetes</taxon>
        <taxon>Pleosporomycetidae</taxon>
        <taxon>Pleosporales</taxon>
        <taxon>Pleosporineae</taxon>
        <taxon>Pleosporaceae</taxon>
        <taxon>Curvularia</taxon>
    </lineage>
</organism>
<feature type="transmembrane region" description="Helical" evidence="7">
    <location>
        <begin position="121"/>
        <end position="139"/>
    </location>
</feature>
<dbReference type="GO" id="GO:0016020">
    <property type="term" value="C:membrane"/>
    <property type="evidence" value="ECO:0007669"/>
    <property type="project" value="UniProtKB-SubCell"/>
</dbReference>
<dbReference type="InterPro" id="IPR052337">
    <property type="entry name" value="SAT4-like"/>
</dbReference>
<comment type="subcellular location">
    <subcellularLocation>
        <location evidence="1">Membrane</location>
        <topology evidence="1">Multi-pass membrane protein</topology>
    </subcellularLocation>
</comment>
<comment type="similarity">
    <text evidence="5">Belongs to the SAT4 family.</text>
</comment>
<proteinExistence type="inferred from homology"/>
<dbReference type="VEuPathDB" id="FungiDB:yc1106_02643"/>
<keyword evidence="4 7" id="KW-0472">Membrane</keyword>
<evidence type="ECO:0000256" key="6">
    <source>
        <dbReference type="SAM" id="MobiDB-lite"/>
    </source>
</evidence>
<evidence type="ECO:0000256" key="4">
    <source>
        <dbReference type="ARBA" id="ARBA00023136"/>
    </source>
</evidence>
<sequence length="362" mass="40299">MAIGHRAREMIRIEIAFLSISWIAVVLRIYVRTFVVKAFGWDDRCMVFAQVIHTVNVICATGGALTGTGRLMKDIPPHSMMMALRVNKVQPNVDHAKVSLGLSLLRYTPFTQVWSRYITHFAIWISVVIGAAYGLLAMFQCRPVHFFWTRAIGDKGTCISMDVIITLTYVMSAIFAASDFAFAILPAFLVRGLSMSRNQKFALVPILSMGCIASSAVIVRLAYVETFRDPEFLYATVPIAIWSEIEMSLAITAGSLSTLRPLYRLLAENFSWRTSLFSNRRSLPSVDATHHSELTGATMTTSKNGRKKSNTNSCSESERNIVEGTCGDLELEVCEPAMKAKYLSITKVTNVQVDISERATKR</sequence>
<keyword evidence="2 7" id="KW-0812">Transmembrane</keyword>
<dbReference type="PANTHER" id="PTHR33048:SF96">
    <property type="entry name" value="INTEGRAL MEMBRANE PROTEIN"/>
    <property type="match status" value="1"/>
</dbReference>
<name>A0A9Q9DR49_CURCL</name>
<dbReference type="Proteomes" id="UP001056012">
    <property type="component" value="Chromosome 2"/>
</dbReference>
<evidence type="ECO:0000313" key="9">
    <source>
        <dbReference type="EMBL" id="USP75369.1"/>
    </source>
</evidence>
<dbReference type="EMBL" id="CP089275">
    <property type="protein sequence ID" value="USP75369.1"/>
    <property type="molecule type" value="Genomic_DNA"/>
</dbReference>
<feature type="transmembrane region" description="Helical" evidence="7">
    <location>
        <begin position="201"/>
        <end position="223"/>
    </location>
</feature>
<feature type="transmembrane region" description="Helical" evidence="7">
    <location>
        <begin position="159"/>
        <end position="189"/>
    </location>
</feature>
<evidence type="ECO:0000259" key="8">
    <source>
        <dbReference type="Pfam" id="PF20684"/>
    </source>
</evidence>
<feature type="transmembrane region" description="Helical" evidence="7">
    <location>
        <begin position="12"/>
        <end position="31"/>
    </location>
</feature>
<keyword evidence="3 7" id="KW-1133">Transmembrane helix</keyword>
<dbReference type="OrthoDB" id="3923077at2759"/>
<evidence type="ECO:0000256" key="1">
    <source>
        <dbReference type="ARBA" id="ARBA00004141"/>
    </source>
</evidence>
<evidence type="ECO:0000313" key="10">
    <source>
        <dbReference type="Proteomes" id="UP001056012"/>
    </source>
</evidence>
<protein>
    <recommendedName>
        <fullName evidence="8">Rhodopsin domain-containing protein</fullName>
    </recommendedName>
</protein>
<evidence type="ECO:0000256" key="7">
    <source>
        <dbReference type="SAM" id="Phobius"/>
    </source>
</evidence>
<gene>
    <name evidence="9" type="ORF">yc1106_02643</name>
</gene>
<feature type="domain" description="Rhodopsin" evidence="8">
    <location>
        <begin position="27"/>
        <end position="264"/>
    </location>
</feature>
<dbReference type="AlphaFoldDB" id="A0A9Q9DR49"/>
<feature type="region of interest" description="Disordered" evidence="6">
    <location>
        <begin position="296"/>
        <end position="317"/>
    </location>
</feature>
<dbReference type="InterPro" id="IPR049326">
    <property type="entry name" value="Rhodopsin_dom_fungi"/>
</dbReference>
<evidence type="ECO:0000256" key="5">
    <source>
        <dbReference type="ARBA" id="ARBA00038359"/>
    </source>
</evidence>
<accession>A0A9Q9DR49</accession>
<reference evidence="9" key="1">
    <citation type="submission" date="2021-12" db="EMBL/GenBank/DDBJ databases">
        <title>Curvularia clavata genome.</title>
        <authorList>
            <person name="Cao Y."/>
        </authorList>
    </citation>
    <scope>NUCLEOTIDE SEQUENCE</scope>
    <source>
        <strain evidence="9">Yc1106</strain>
    </source>
</reference>
<dbReference type="PANTHER" id="PTHR33048">
    <property type="entry name" value="PTH11-LIKE INTEGRAL MEMBRANE PROTEIN (AFU_ORTHOLOGUE AFUA_5G11245)"/>
    <property type="match status" value="1"/>
</dbReference>
<dbReference type="Pfam" id="PF20684">
    <property type="entry name" value="Fung_rhodopsin"/>
    <property type="match status" value="1"/>
</dbReference>
<evidence type="ECO:0000256" key="3">
    <source>
        <dbReference type="ARBA" id="ARBA00022989"/>
    </source>
</evidence>
<evidence type="ECO:0000256" key="2">
    <source>
        <dbReference type="ARBA" id="ARBA00022692"/>
    </source>
</evidence>
<feature type="transmembrane region" description="Helical" evidence="7">
    <location>
        <begin position="51"/>
        <end position="72"/>
    </location>
</feature>
<keyword evidence="10" id="KW-1185">Reference proteome</keyword>